<evidence type="ECO:0000256" key="4">
    <source>
        <dbReference type="SAM" id="MobiDB-lite"/>
    </source>
</evidence>
<dbReference type="SMART" id="SM00418">
    <property type="entry name" value="HTH_ARSR"/>
    <property type="match status" value="1"/>
</dbReference>
<accession>A0A9W6PH34</accession>
<dbReference type="PANTHER" id="PTHR43132">
    <property type="entry name" value="ARSENICAL RESISTANCE OPERON REPRESSOR ARSR-RELATED"/>
    <property type="match status" value="1"/>
</dbReference>
<comment type="caution">
    <text evidence="6">The sequence shown here is derived from an EMBL/GenBank/DDBJ whole genome shotgun (WGS) entry which is preliminary data.</text>
</comment>
<name>A0A9W6PH34_9ACTN</name>
<dbReference type="PANTHER" id="PTHR43132:SF8">
    <property type="entry name" value="HTH-TYPE TRANSCRIPTIONAL REGULATOR KMTR"/>
    <property type="match status" value="1"/>
</dbReference>
<evidence type="ECO:0000256" key="1">
    <source>
        <dbReference type="ARBA" id="ARBA00023015"/>
    </source>
</evidence>
<keyword evidence="2" id="KW-0238">DNA-binding</keyword>
<dbReference type="GO" id="GO:0003677">
    <property type="term" value="F:DNA binding"/>
    <property type="evidence" value="ECO:0007669"/>
    <property type="project" value="UniProtKB-KW"/>
</dbReference>
<dbReference type="Proteomes" id="UP001165143">
    <property type="component" value="Unassembled WGS sequence"/>
</dbReference>
<evidence type="ECO:0000256" key="2">
    <source>
        <dbReference type="ARBA" id="ARBA00023125"/>
    </source>
</evidence>
<dbReference type="InterPro" id="IPR036388">
    <property type="entry name" value="WH-like_DNA-bd_sf"/>
</dbReference>
<dbReference type="RefSeq" id="WP_063737683.1">
    <property type="nucleotide sequence ID" value="NZ_BSRX01000014.1"/>
</dbReference>
<dbReference type="InterPro" id="IPR051011">
    <property type="entry name" value="Metal_resp_trans_reg"/>
</dbReference>
<feature type="domain" description="HTH arsR-type" evidence="5">
    <location>
        <begin position="253"/>
        <end position="328"/>
    </location>
</feature>
<proteinExistence type="predicted"/>
<dbReference type="AlphaFoldDB" id="A0A9W6PH34"/>
<evidence type="ECO:0000256" key="3">
    <source>
        <dbReference type="ARBA" id="ARBA00023163"/>
    </source>
</evidence>
<evidence type="ECO:0000313" key="7">
    <source>
        <dbReference type="Proteomes" id="UP001165143"/>
    </source>
</evidence>
<keyword evidence="1" id="KW-0805">Transcription regulation</keyword>
<dbReference type="InterPro" id="IPR011991">
    <property type="entry name" value="ArsR-like_HTH"/>
</dbReference>
<reference evidence="6" key="1">
    <citation type="submission" date="2023-02" db="EMBL/GenBank/DDBJ databases">
        <title>Kitasatospora phosalacinea NBRC 14362.</title>
        <authorList>
            <person name="Ichikawa N."/>
            <person name="Sato H."/>
            <person name="Tonouchi N."/>
        </authorList>
    </citation>
    <scope>NUCLEOTIDE SEQUENCE</scope>
    <source>
        <strain evidence="6">NBRC 14362</strain>
    </source>
</reference>
<dbReference type="InterPro" id="IPR001845">
    <property type="entry name" value="HTH_ArsR_DNA-bd_dom"/>
</dbReference>
<dbReference type="InterPro" id="IPR036390">
    <property type="entry name" value="WH_DNA-bd_sf"/>
</dbReference>
<dbReference type="CDD" id="cd00090">
    <property type="entry name" value="HTH_ARSR"/>
    <property type="match status" value="1"/>
</dbReference>
<dbReference type="GO" id="GO:0003700">
    <property type="term" value="F:DNA-binding transcription factor activity"/>
    <property type="evidence" value="ECO:0007669"/>
    <property type="project" value="InterPro"/>
</dbReference>
<keyword evidence="3" id="KW-0804">Transcription</keyword>
<dbReference type="EMBL" id="BSRX01000014">
    <property type="protein sequence ID" value="GLW54737.1"/>
    <property type="molecule type" value="Genomic_DNA"/>
</dbReference>
<organism evidence="6 7">
    <name type="scientific">Kitasatospora phosalacinea</name>
    <dbReference type="NCBI Taxonomy" id="2065"/>
    <lineage>
        <taxon>Bacteria</taxon>
        <taxon>Bacillati</taxon>
        <taxon>Actinomycetota</taxon>
        <taxon>Actinomycetes</taxon>
        <taxon>Kitasatosporales</taxon>
        <taxon>Streptomycetaceae</taxon>
        <taxon>Kitasatospora</taxon>
    </lineage>
</organism>
<dbReference type="SUPFAM" id="SSF46785">
    <property type="entry name" value="Winged helix' DNA-binding domain"/>
    <property type="match status" value="1"/>
</dbReference>
<gene>
    <name evidence="6" type="ORF">Kpho01_27480</name>
</gene>
<evidence type="ECO:0000313" key="6">
    <source>
        <dbReference type="EMBL" id="GLW54737.1"/>
    </source>
</evidence>
<sequence length="367" mass="39203">MAELALPAHDVARVRFAVSPLWQLTTSYRLLASGAADPVHRRWLDQVRPRTAAAGLDRRLLAELLPPGAGYVPDFLNPAPATPAPTLDEELAALAATPAERIRADLDHLRHHQGRTGPRTRALHADPPAQLPRLVREIAAYWETVLAPYWPRIRALLDADVFHRAGQAARHGTGHLLNSLHPQVSWGDAGLHLERRARTLARHATGSGLLLVPSAFKGSGLSTRIAPPDPPQLAYRARGTGDLWQPRTAPAADALAAVLGRARTLLLAELDTPATTTELAARTGLSPAHVSQNLTALRAAGFATAHRTGRTVLYARTAVAETLLTEVPPTARPPTATPLTESPLTERPPPPAADSDRGRGGGPPRGQ</sequence>
<protein>
    <submittedName>
        <fullName evidence="6">Transcriptional regulator</fullName>
    </submittedName>
</protein>
<evidence type="ECO:0000259" key="5">
    <source>
        <dbReference type="SMART" id="SM00418"/>
    </source>
</evidence>
<feature type="region of interest" description="Disordered" evidence="4">
    <location>
        <begin position="325"/>
        <end position="367"/>
    </location>
</feature>
<dbReference type="Gene3D" id="1.10.10.10">
    <property type="entry name" value="Winged helix-like DNA-binding domain superfamily/Winged helix DNA-binding domain"/>
    <property type="match status" value="1"/>
</dbReference>
<dbReference type="Pfam" id="PF01022">
    <property type="entry name" value="HTH_5"/>
    <property type="match status" value="1"/>
</dbReference>